<accession>A0A7C8I0T6</accession>
<keyword evidence="4" id="KW-1185">Reference proteome</keyword>
<feature type="chain" id="PRO_5028797360" evidence="2">
    <location>
        <begin position="24"/>
        <end position="153"/>
    </location>
</feature>
<feature type="compositionally biased region" description="Polar residues" evidence="1">
    <location>
        <begin position="125"/>
        <end position="153"/>
    </location>
</feature>
<sequence length="153" mass="16915">MFETIRILFLLAALCCSFVSVYASPLIVASSAVLDPIAIPTTGNIHQVRLLVTPHNRQLFSVSSLRLTLSTRTQTSIASAYHPTSPHQSRTPQKPQCTIPMTMCSAPPPPPSNRCQESQPRRQVHTSTAKHQPTASQHTMNQQMQNSKLGLMW</sequence>
<feature type="signal peptide" evidence="2">
    <location>
        <begin position="1"/>
        <end position="23"/>
    </location>
</feature>
<evidence type="ECO:0000313" key="4">
    <source>
        <dbReference type="Proteomes" id="UP000481861"/>
    </source>
</evidence>
<proteinExistence type="predicted"/>
<name>A0A7C8I0T6_9PLEO</name>
<dbReference type="EMBL" id="JAADJZ010000038">
    <property type="protein sequence ID" value="KAF2864911.1"/>
    <property type="molecule type" value="Genomic_DNA"/>
</dbReference>
<keyword evidence="2" id="KW-0732">Signal</keyword>
<evidence type="ECO:0000256" key="1">
    <source>
        <dbReference type="SAM" id="MobiDB-lite"/>
    </source>
</evidence>
<evidence type="ECO:0000313" key="3">
    <source>
        <dbReference type="EMBL" id="KAF2864911.1"/>
    </source>
</evidence>
<protein>
    <submittedName>
        <fullName evidence="3">Uncharacterized protein</fullName>
    </submittedName>
</protein>
<comment type="caution">
    <text evidence="3">The sequence shown here is derived from an EMBL/GenBank/DDBJ whole genome shotgun (WGS) entry which is preliminary data.</text>
</comment>
<dbReference type="AlphaFoldDB" id="A0A7C8I0T6"/>
<gene>
    <name evidence="3" type="ORF">BDV95DRAFT_267530</name>
</gene>
<organism evidence="3 4">
    <name type="scientific">Massariosphaeria phaeospora</name>
    <dbReference type="NCBI Taxonomy" id="100035"/>
    <lineage>
        <taxon>Eukaryota</taxon>
        <taxon>Fungi</taxon>
        <taxon>Dikarya</taxon>
        <taxon>Ascomycota</taxon>
        <taxon>Pezizomycotina</taxon>
        <taxon>Dothideomycetes</taxon>
        <taxon>Pleosporomycetidae</taxon>
        <taxon>Pleosporales</taxon>
        <taxon>Pleosporales incertae sedis</taxon>
        <taxon>Massariosphaeria</taxon>
    </lineage>
</organism>
<evidence type="ECO:0000256" key="2">
    <source>
        <dbReference type="SAM" id="SignalP"/>
    </source>
</evidence>
<dbReference type="Proteomes" id="UP000481861">
    <property type="component" value="Unassembled WGS sequence"/>
</dbReference>
<feature type="compositionally biased region" description="Polar residues" evidence="1">
    <location>
        <begin position="85"/>
        <end position="96"/>
    </location>
</feature>
<reference evidence="3 4" key="1">
    <citation type="submission" date="2020-01" db="EMBL/GenBank/DDBJ databases">
        <authorList>
            <consortium name="DOE Joint Genome Institute"/>
            <person name="Haridas S."/>
            <person name="Albert R."/>
            <person name="Binder M."/>
            <person name="Bloem J."/>
            <person name="Labutti K."/>
            <person name="Salamov A."/>
            <person name="Andreopoulos B."/>
            <person name="Baker S.E."/>
            <person name="Barry K."/>
            <person name="Bills G."/>
            <person name="Bluhm B.H."/>
            <person name="Cannon C."/>
            <person name="Castanera R."/>
            <person name="Culley D.E."/>
            <person name="Daum C."/>
            <person name="Ezra D."/>
            <person name="Gonzalez J.B."/>
            <person name="Henrissat B."/>
            <person name="Kuo A."/>
            <person name="Liang C."/>
            <person name="Lipzen A."/>
            <person name="Lutzoni F."/>
            <person name="Magnuson J."/>
            <person name="Mondo S."/>
            <person name="Nolan M."/>
            <person name="Ohm R."/>
            <person name="Pangilinan J."/>
            <person name="Park H.-J.H."/>
            <person name="Ramirez L."/>
            <person name="Alfaro M."/>
            <person name="Sun H."/>
            <person name="Tritt A."/>
            <person name="Yoshinaga Y."/>
            <person name="Zwiers L.-H.L."/>
            <person name="Turgeon B.G."/>
            <person name="Goodwin S.B."/>
            <person name="Spatafora J.W."/>
            <person name="Crous P.W."/>
            <person name="Grigoriev I.V."/>
        </authorList>
    </citation>
    <scope>NUCLEOTIDE SEQUENCE [LARGE SCALE GENOMIC DNA]</scope>
    <source>
        <strain evidence="3 4">CBS 611.86</strain>
    </source>
</reference>
<feature type="region of interest" description="Disordered" evidence="1">
    <location>
        <begin position="79"/>
        <end position="153"/>
    </location>
</feature>